<dbReference type="PANTHER" id="PTHR30399:SF1">
    <property type="entry name" value="UTP PYROPHOSPHATASE"/>
    <property type="match status" value="1"/>
</dbReference>
<dbReference type="PANTHER" id="PTHR30399">
    <property type="entry name" value="UNCHARACTERIZED PROTEIN YGJP"/>
    <property type="match status" value="1"/>
</dbReference>
<keyword evidence="2" id="KW-0645">Protease</keyword>
<reference evidence="2 3" key="1">
    <citation type="journal article" date="2016" name="Int. J. Syst. Evol. Microbiol.">
        <title>Lysobacter erysipheiresistens sp. nov., an antagonist of powdery mildew, isolated from tobacco-cultivated soil.</title>
        <authorList>
            <person name="Xie B."/>
            <person name="Li T."/>
            <person name="Lin X."/>
            <person name="Wang C.J."/>
            <person name="Chen Y.J."/>
            <person name="Liu W.J."/>
            <person name="Zhao Z.W."/>
        </authorList>
    </citation>
    <scope>NUCLEOTIDE SEQUENCE [LARGE SCALE GENOMIC DNA]</scope>
    <source>
        <strain evidence="2 3">RS-LYSO-3</strain>
    </source>
</reference>
<dbReference type="InterPro" id="IPR053136">
    <property type="entry name" value="UTP_pyrophosphatase-like"/>
</dbReference>
<dbReference type="Pfam" id="PF01863">
    <property type="entry name" value="YgjP-like"/>
    <property type="match status" value="1"/>
</dbReference>
<organism evidence="2 3">
    <name type="scientific">Novilysobacter erysipheiresistens</name>
    <dbReference type="NCBI Taxonomy" id="1749332"/>
    <lineage>
        <taxon>Bacteria</taxon>
        <taxon>Pseudomonadati</taxon>
        <taxon>Pseudomonadota</taxon>
        <taxon>Gammaproteobacteria</taxon>
        <taxon>Lysobacterales</taxon>
        <taxon>Lysobacteraceae</taxon>
        <taxon>Novilysobacter</taxon>
    </lineage>
</organism>
<proteinExistence type="predicted"/>
<dbReference type="GO" id="GO:0008237">
    <property type="term" value="F:metallopeptidase activity"/>
    <property type="evidence" value="ECO:0007669"/>
    <property type="project" value="UniProtKB-KW"/>
</dbReference>
<dbReference type="EMBL" id="JAXGFP010000002">
    <property type="protein sequence ID" value="MEG3183194.1"/>
    <property type="molecule type" value="Genomic_DNA"/>
</dbReference>
<evidence type="ECO:0000313" key="2">
    <source>
        <dbReference type="EMBL" id="MEG3183194.1"/>
    </source>
</evidence>
<evidence type="ECO:0000259" key="1">
    <source>
        <dbReference type="Pfam" id="PF01863"/>
    </source>
</evidence>
<keyword evidence="2" id="KW-0378">Hydrolase</keyword>
<gene>
    <name evidence="2" type="ORF">SNE34_04095</name>
</gene>
<keyword evidence="2" id="KW-0482">Metalloprotease</keyword>
<accession>A0ABU7YW79</accession>
<dbReference type="Proteomes" id="UP001355056">
    <property type="component" value="Unassembled WGS sequence"/>
</dbReference>
<comment type="caution">
    <text evidence="2">The sequence shown here is derived from an EMBL/GenBank/DDBJ whole genome shotgun (WGS) entry which is preliminary data.</text>
</comment>
<keyword evidence="3" id="KW-1185">Reference proteome</keyword>
<sequence>MTAAGRTPQTRNIALPDGSRVEFTIHPSARSKSVRLKLNARHGLVVVAPAGLPDKQTMDLVSARADWIAEKLAGFEDVRHLLTRSPASRPEAFDLPALAESWRVEYQQTKARTVGARTAEVGRIIVCGDVKEPRRCQAALRRWLARRAKEMLIPWLERVSLQTGLVYADAAIKSQRTRWGSCSRRHCISLNSKLLFLPPELVRYVLVHELSHTLEANHSNRFWATVRGYEPATDRLHPRMAEAWKRIPQWATAESSRGC</sequence>
<dbReference type="CDD" id="cd07344">
    <property type="entry name" value="M48_yhfN_like"/>
    <property type="match status" value="1"/>
</dbReference>
<dbReference type="EC" id="3.4.-.-" evidence="2"/>
<dbReference type="RefSeq" id="WP_332614983.1">
    <property type="nucleotide sequence ID" value="NZ_JAXGFP010000002.1"/>
</dbReference>
<feature type="domain" description="YgjP-like metallopeptidase" evidence="1">
    <location>
        <begin position="32"/>
        <end position="240"/>
    </location>
</feature>
<evidence type="ECO:0000313" key="3">
    <source>
        <dbReference type="Proteomes" id="UP001355056"/>
    </source>
</evidence>
<name>A0ABU7YW79_9GAMM</name>
<protein>
    <submittedName>
        <fullName evidence="2">SprT family zinc-dependent metalloprotease</fullName>
        <ecNumber evidence="2">3.4.-.-</ecNumber>
    </submittedName>
</protein>
<dbReference type="Gene3D" id="3.30.2010.10">
    <property type="entry name" value="Metalloproteases ('zincins'), catalytic domain"/>
    <property type="match status" value="1"/>
</dbReference>
<dbReference type="InterPro" id="IPR002725">
    <property type="entry name" value="YgjP-like_metallopeptidase"/>
</dbReference>